<dbReference type="RefSeq" id="WP_220169696.1">
    <property type="nucleotide sequence ID" value="NZ_JAIBOA010000024.1"/>
</dbReference>
<dbReference type="EMBL" id="JAIBOA010000024">
    <property type="protein sequence ID" value="MBW8486454.1"/>
    <property type="molecule type" value="Genomic_DNA"/>
</dbReference>
<feature type="transmembrane region" description="Helical" evidence="1">
    <location>
        <begin position="123"/>
        <end position="141"/>
    </location>
</feature>
<keyword evidence="1" id="KW-1133">Transmembrane helix</keyword>
<evidence type="ECO:0000313" key="3">
    <source>
        <dbReference type="Proteomes" id="UP000774570"/>
    </source>
</evidence>
<comment type="caution">
    <text evidence="2">The sequence shown here is derived from an EMBL/GenBank/DDBJ whole genome shotgun (WGS) entry which is preliminary data.</text>
</comment>
<keyword evidence="1" id="KW-0812">Transmembrane</keyword>
<protein>
    <submittedName>
        <fullName evidence="2">Uncharacterized protein</fullName>
    </submittedName>
</protein>
<evidence type="ECO:0000256" key="1">
    <source>
        <dbReference type="SAM" id="Phobius"/>
    </source>
</evidence>
<keyword evidence="3" id="KW-1185">Reference proteome</keyword>
<keyword evidence="1" id="KW-0472">Membrane</keyword>
<name>A0ABS7G167_9ACTN</name>
<feature type="transmembrane region" description="Helical" evidence="1">
    <location>
        <begin position="95"/>
        <end position="117"/>
    </location>
</feature>
<reference evidence="2 3" key="1">
    <citation type="submission" date="2021-07" db="EMBL/GenBank/DDBJ databases">
        <title>Actinomadura sp. PM05-2 isolated from lichen.</title>
        <authorList>
            <person name="Somphong A."/>
            <person name="Phongsopitanun W."/>
            <person name="Tanasupawat S."/>
            <person name="Peongsungnone V."/>
        </authorList>
    </citation>
    <scope>NUCLEOTIDE SEQUENCE [LARGE SCALE GENOMIC DNA]</scope>
    <source>
        <strain evidence="2 3">PM05-2</strain>
    </source>
</reference>
<gene>
    <name evidence="2" type="ORF">K1Y72_29090</name>
</gene>
<feature type="transmembrane region" description="Helical" evidence="1">
    <location>
        <begin position="55"/>
        <end position="74"/>
    </location>
</feature>
<accession>A0ABS7G167</accession>
<feature type="transmembrane region" description="Helical" evidence="1">
    <location>
        <begin position="32"/>
        <end position="49"/>
    </location>
</feature>
<sequence>MRPHDAQDPPDDVRLLHGSPARSHGFRQGSSLPLTASLALGLFFVLGSVDLPGAWRKTGLALGLATFVVLGMAVQHRAGLRRRATGPEVALHLAATFLLLVLYLLCSAATVLAHTGFGLPSPHSVAAAATAVLALAFALPARRLLKRFLKLDDPS</sequence>
<evidence type="ECO:0000313" key="2">
    <source>
        <dbReference type="EMBL" id="MBW8486454.1"/>
    </source>
</evidence>
<proteinExistence type="predicted"/>
<organism evidence="2 3">
    <name type="scientific">Actinomadura parmotrematis</name>
    <dbReference type="NCBI Taxonomy" id="2864039"/>
    <lineage>
        <taxon>Bacteria</taxon>
        <taxon>Bacillati</taxon>
        <taxon>Actinomycetota</taxon>
        <taxon>Actinomycetes</taxon>
        <taxon>Streptosporangiales</taxon>
        <taxon>Thermomonosporaceae</taxon>
        <taxon>Actinomadura</taxon>
    </lineage>
</organism>
<dbReference type="Proteomes" id="UP000774570">
    <property type="component" value="Unassembled WGS sequence"/>
</dbReference>